<name>A0A0Q9XTF5_9BACI</name>
<accession>A0A0Q9XTF5</accession>
<evidence type="ECO:0000313" key="3">
    <source>
        <dbReference type="Proteomes" id="UP000053881"/>
    </source>
</evidence>
<proteinExistence type="predicted"/>
<gene>
    <name evidence="2" type="ORF">ACA29_17080</name>
</gene>
<dbReference type="AlphaFoldDB" id="A0A0Q9XTF5"/>
<keyword evidence="1" id="KW-0175">Coiled coil</keyword>
<sequence length="263" mass="30015">MIEKHPGLELVEVFMIDGDNYGGNAKYKGNIYQIEKFKAEEFEESGTGIIIDVPELNAYKKRITSLAQKLQDEVDKVNHNQRLSPQGKREDIAELLSKYQVEADEIQEAYKQKLAFLKQYELENLQKAPTGAKLSLDEARTQAGIFRSELTMIDDYEESVSFINTRIGALDVNVNRELLAQFSEIKRELEEKDEGRETYSSTANAYAQIVRKQQIQELYGKLKEATYGPGQAKSANKYDMLSAIEKQRGDIRFDYGTKVTAMQ</sequence>
<reference evidence="2 3" key="1">
    <citation type="submission" date="2015-06" db="EMBL/GenBank/DDBJ databases">
        <title>Genome sequencing project of Bacillus galactosidilyticus PL133.</title>
        <authorList>
            <person name="Gaiero J."/>
            <person name="Nicol R."/>
            <person name="Habash M."/>
        </authorList>
    </citation>
    <scope>NUCLEOTIDE SEQUENCE [LARGE SCALE GENOMIC DNA]</scope>
    <source>
        <strain evidence="2 3">PL133</strain>
    </source>
</reference>
<dbReference type="EMBL" id="LGPB01000122">
    <property type="protein sequence ID" value="KRG11551.1"/>
    <property type="molecule type" value="Genomic_DNA"/>
</dbReference>
<organism evidence="2 3">
    <name type="scientific">Lederbergia galactosidilytica</name>
    <dbReference type="NCBI Taxonomy" id="217031"/>
    <lineage>
        <taxon>Bacteria</taxon>
        <taxon>Bacillati</taxon>
        <taxon>Bacillota</taxon>
        <taxon>Bacilli</taxon>
        <taxon>Bacillales</taxon>
        <taxon>Bacillaceae</taxon>
        <taxon>Lederbergia</taxon>
    </lineage>
</organism>
<protein>
    <submittedName>
        <fullName evidence="2">Uncharacterized protein</fullName>
    </submittedName>
</protein>
<dbReference type="Proteomes" id="UP000053881">
    <property type="component" value="Unassembled WGS sequence"/>
</dbReference>
<evidence type="ECO:0000313" key="2">
    <source>
        <dbReference type="EMBL" id="KRG11551.1"/>
    </source>
</evidence>
<feature type="coiled-coil region" evidence="1">
    <location>
        <begin position="56"/>
        <end position="109"/>
    </location>
</feature>
<comment type="caution">
    <text evidence="2">The sequence shown here is derived from an EMBL/GenBank/DDBJ whole genome shotgun (WGS) entry which is preliminary data.</text>
</comment>
<evidence type="ECO:0000256" key="1">
    <source>
        <dbReference type="SAM" id="Coils"/>
    </source>
</evidence>
<dbReference type="PATRIC" id="fig|217031.4.peg.5803"/>